<sequence>MVRLEVEQRYGLILRQEANGSWHRIGFLESHFDPEKPYPPIITADWPKREFTIV</sequence>
<dbReference type="AlphaFoldDB" id="A0A9P4XZ31"/>
<name>A0A9P4XZ31_CRYP1</name>
<gene>
    <name evidence="1" type="ORF">M406DRAFT_357152</name>
</gene>
<evidence type="ECO:0000313" key="2">
    <source>
        <dbReference type="Proteomes" id="UP000803844"/>
    </source>
</evidence>
<keyword evidence="2" id="KW-1185">Reference proteome</keyword>
<proteinExistence type="predicted"/>
<organism evidence="1 2">
    <name type="scientific">Cryphonectria parasitica (strain ATCC 38755 / EP155)</name>
    <dbReference type="NCBI Taxonomy" id="660469"/>
    <lineage>
        <taxon>Eukaryota</taxon>
        <taxon>Fungi</taxon>
        <taxon>Dikarya</taxon>
        <taxon>Ascomycota</taxon>
        <taxon>Pezizomycotina</taxon>
        <taxon>Sordariomycetes</taxon>
        <taxon>Sordariomycetidae</taxon>
        <taxon>Diaporthales</taxon>
        <taxon>Cryphonectriaceae</taxon>
        <taxon>Cryphonectria-Endothia species complex</taxon>
        <taxon>Cryphonectria</taxon>
    </lineage>
</organism>
<dbReference type="GeneID" id="63840732"/>
<evidence type="ECO:0000313" key="1">
    <source>
        <dbReference type="EMBL" id="KAF3763648.1"/>
    </source>
</evidence>
<reference evidence="1" key="1">
    <citation type="journal article" date="2020" name="Phytopathology">
        <title>Genome sequence of the chestnut blight fungus Cryphonectria parasitica EP155: A fundamental resource for an archetypical invasive plant pathogen.</title>
        <authorList>
            <person name="Crouch J.A."/>
            <person name="Dawe A."/>
            <person name="Aerts A."/>
            <person name="Barry K."/>
            <person name="Churchill A.C.L."/>
            <person name="Grimwood J."/>
            <person name="Hillman B."/>
            <person name="Milgroom M.G."/>
            <person name="Pangilinan J."/>
            <person name="Smith M."/>
            <person name="Salamov A."/>
            <person name="Schmutz J."/>
            <person name="Yadav J."/>
            <person name="Grigoriev I.V."/>
            <person name="Nuss D."/>
        </authorList>
    </citation>
    <scope>NUCLEOTIDE SEQUENCE</scope>
    <source>
        <strain evidence="1">EP155</strain>
    </source>
</reference>
<protein>
    <submittedName>
        <fullName evidence="1">Uncharacterized protein</fullName>
    </submittedName>
</protein>
<dbReference type="RefSeq" id="XP_040774609.1">
    <property type="nucleotide sequence ID" value="XM_040923603.1"/>
</dbReference>
<comment type="caution">
    <text evidence="1">The sequence shown here is derived from an EMBL/GenBank/DDBJ whole genome shotgun (WGS) entry which is preliminary data.</text>
</comment>
<accession>A0A9P4XZ31</accession>
<dbReference type="Proteomes" id="UP000803844">
    <property type="component" value="Unassembled WGS sequence"/>
</dbReference>
<dbReference type="EMBL" id="MU032349">
    <property type="protein sequence ID" value="KAF3763648.1"/>
    <property type="molecule type" value="Genomic_DNA"/>
</dbReference>